<dbReference type="SUPFAM" id="SSF51735">
    <property type="entry name" value="NAD(P)-binding Rossmann-fold domains"/>
    <property type="match status" value="1"/>
</dbReference>
<evidence type="ECO:0000256" key="9">
    <source>
        <dbReference type="ARBA" id="ARBA00047325"/>
    </source>
</evidence>
<dbReference type="GO" id="GO:0016404">
    <property type="term" value="F:15-hydroxyprostaglandin dehydrogenase (NAD+) activity"/>
    <property type="evidence" value="ECO:0007669"/>
    <property type="project" value="UniProtKB-EC"/>
</dbReference>
<evidence type="ECO:0000256" key="13">
    <source>
        <dbReference type="ARBA" id="ARBA00048144"/>
    </source>
</evidence>
<evidence type="ECO:0000256" key="8">
    <source>
        <dbReference type="ARBA" id="ARBA00045705"/>
    </source>
</evidence>
<dbReference type="EC" id="1.1.1.232" evidence="4"/>
<dbReference type="InterPro" id="IPR002347">
    <property type="entry name" value="SDR_fam"/>
</dbReference>
<evidence type="ECO:0000256" key="21">
    <source>
        <dbReference type="ARBA" id="ARBA00049188"/>
    </source>
</evidence>
<comment type="catalytic activity">
    <reaction evidence="15">
        <text>resolvin D2 + NAD(+) = 7-oxoresolvin D2 + NADH + H(+)</text>
        <dbReference type="Rhea" id="RHEA:53584"/>
        <dbReference type="ChEBI" id="CHEBI:15378"/>
        <dbReference type="ChEBI" id="CHEBI:57540"/>
        <dbReference type="ChEBI" id="CHEBI:57945"/>
        <dbReference type="ChEBI" id="CHEBI:133367"/>
        <dbReference type="ChEBI" id="CHEBI:137497"/>
    </reaction>
    <physiologicalReaction direction="left-to-right" evidence="15">
        <dbReference type="Rhea" id="RHEA:53585"/>
    </physiologicalReaction>
</comment>
<evidence type="ECO:0000256" key="1">
    <source>
        <dbReference type="ARBA" id="ARBA00006484"/>
    </source>
</evidence>
<evidence type="ECO:0000313" key="23">
    <source>
        <dbReference type="Proteomes" id="UP000054359"/>
    </source>
</evidence>
<comment type="catalytic activity">
    <reaction evidence="11">
        <text>14-hydroxy-(4Z,7Z,10Z,12E,16Z,19Z)-docosahexaenoate + NAD(+) = 14-oxo-(4Z,7Z,10Z,12E,16Z,19Z)-docosahexaenoate + NADH + H(+)</text>
        <dbReference type="Rhea" id="RHEA:48952"/>
        <dbReference type="ChEBI" id="CHEBI:15378"/>
        <dbReference type="ChEBI" id="CHEBI:57540"/>
        <dbReference type="ChEBI" id="CHEBI:57945"/>
        <dbReference type="ChEBI" id="CHEBI:90866"/>
        <dbReference type="ChEBI" id="CHEBI:90867"/>
    </reaction>
    <physiologicalReaction direction="left-to-right" evidence="11">
        <dbReference type="Rhea" id="RHEA:48953"/>
    </physiologicalReaction>
</comment>
<evidence type="ECO:0000256" key="16">
    <source>
        <dbReference type="ARBA" id="ARBA00048535"/>
    </source>
</evidence>
<dbReference type="PRINTS" id="PR00081">
    <property type="entry name" value="GDHRDH"/>
</dbReference>
<comment type="catalytic activity">
    <reaction evidence="9">
        <text>prostaglandin E1 + NAD(+) = 15-oxoprostaglandin E1 + NADH + H(+)</text>
        <dbReference type="Rhea" id="RHEA:16477"/>
        <dbReference type="ChEBI" id="CHEBI:15378"/>
        <dbReference type="ChEBI" id="CHEBI:57397"/>
        <dbReference type="ChEBI" id="CHEBI:57401"/>
        <dbReference type="ChEBI" id="CHEBI:57540"/>
        <dbReference type="ChEBI" id="CHEBI:57945"/>
    </reaction>
    <physiologicalReaction direction="left-to-right" evidence="9">
        <dbReference type="Rhea" id="RHEA:16478"/>
    </physiologicalReaction>
</comment>
<comment type="catalytic activity">
    <reaction evidence="19">
        <text>resolvin D2 + NAD(+) = 16-oxoresolvin D2 + NADH + H(+)</text>
        <dbReference type="Rhea" id="RHEA:53588"/>
        <dbReference type="ChEBI" id="CHEBI:15378"/>
        <dbReference type="ChEBI" id="CHEBI:57540"/>
        <dbReference type="ChEBI" id="CHEBI:57945"/>
        <dbReference type="ChEBI" id="CHEBI:133367"/>
        <dbReference type="ChEBI" id="CHEBI:137498"/>
    </reaction>
    <physiologicalReaction direction="left-to-right" evidence="19">
        <dbReference type="Rhea" id="RHEA:53589"/>
    </physiologicalReaction>
</comment>
<comment type="function">
    <text evidence="8">Catalyzes the NAD-dependent dehydrogenation (oxidation) of a broad array of hydroxylated polyunsaturated fatty acids (mainly eicosanoids and docosanoids, including prostaglandins, lipoxins and resolvins), yielding their corresponding keto (oxo) metabolites. Decreases the levels of the pro-proliferative prostaglandins such as prostaglandin E2 (whose activity is increased in cancer because of an increase in the expression of cyclooxygenase 2) and generates oxo-fatty acid products that can profoundly influence cell function by abrogating pro-inflammatory cytokine expression. Converts resolvins E1, D1 and D2 to their oxo products, which represents a mode of resolvin inactivation. Resolvin E1 plays important roles during the resolution phase of acute inflammation, while resolvins D1 and D2 have a unique role in obesity-induced adipose inflammation.</text>
</comment>
<dbReference type="PANTHER" id="PTHR44229">
    <property type="entry name" value="15-HYDROXYPROSTAGLANDIN DEHYDROGENASE [NAD(+)]"/>
    <property type="match status" value="1"/>
</dbReference>
<evidence type="ECO:0000256" key="3">
    <source>
        <dbReference type="ARBA" id="ARBA00038968"/>
    </source>
</evidence>
<organism evidence="22 23">
    <name type="scientific">Stegodyphus mimosarum</name>
    <name type="common">African social velvet spider</name>
    <dbReference type="NCBI Taxonomy" id="407821"/>
    <lineage>
        <taxon>Eukaryota</taxon>
        <taxon>Metazoa</taxon>
        <taxon>Ecdysozoa</taxon>
        <taxon>Arthropoda</taxon>
        <taxon>Chelicerata</taxon>
        <taxon>Arachnida</taxon>
        <taxon>Araneae</taxon>
        <taxon>Araneomorphae</taxon>
        <taxon>Entelegynae</taxon>
        <taxon>Eresoidea</taxon>
        <taxon>Eresidae</taxon>
        <taxon>Stegodyphus</taxon>
    </lineage>
</organism>
<evidence type="ECO:0000256" key="12">
    <source>
        <dbReference type="ARBA" id="ARBA00048140"/>
    </source>
</evidence>
<dbReference type="AlphaFoldDB" id="A0A087SYN4"/>
<accession>A0A087SYN4</accession>
<dbReference type="InterPro" id="IPR036291">
    <property type="entry name" value="NAD(P)-bd_dom_sf"/>
</dbReference>
<evidence type="ECO:0000256" key="20">
    <source>
        <dbReference type="ARBA" id="ARBA00049151"/>
    </source>
</evidence>
<comment type="catalytic activity">
    <reaction evidence="14">
        <text>resolvin D1 + NAD(+) = 17-oxoresolvin D1 + NADH + H(+)</text>
        <dbReference type="Rhea" id="RHEA:50128"/>
        <dbReference type="ChEBI" id="CHEBI:15378"/>
        <dbReference type="ChEBI" id="CHEBI:57540"/>
        <dbReference type="ChEBI" id="CHEBI:57945"/>
        <dbReference type="ChEBI" id="CHEBI:132079"/>
        <dbReference type="ChEBI" id="CHEBI:132081"/>
    </reaction>
    <physiologicalReaction direction="left-to-right" evidence="14">
        <dbReference type="Rhea" id="RHEA:50129"/>
    </physiologicalReaction>
</comment>
<dbReference type="EC" id="1.1.1.141" evidence="3"/>
<comment type="similarity">
    <text evidence="1">Belongs to the short-chain dehydrogenases/reductases (SDR) family.</text>
</comment>
<dbReference type="Pfam" id="PF00106">
    <property type="entry name" value="adh_short"/>
    <property type="match status" value="1"/>
</dbReference>
<comment type="catalytic activity">
    <reaction evidence="13">
        <text>(11R)-hydroxy-(5Z,8Z,12E,14Z)-eicosatetraenoate + NAD(+) = 11-oxo-(5Z,8Z,12E,14Z)-eicosatetraenoate + NADH + H(+)</text>
        <dbReference type="Rhea" id="RHEA:48640"/>
        <dbReference type="ChEBI" id="CHEBI:15378"/>
        <dbReference type="ChEBI" id="CHEBI:57540"/>
        <dbReference type="ChEBI" id="CHEBI:57945"/>
        <dbReference type="ChEBI" id="CHEBI:78836"/>
        <dbReference type="ChEBI" id="CHEBI:90697"/>
    </reaction>
    <physiologicalReaction direction="left-to-right" evidence="13">
        <dbReference type="Rhea" id="RHEA:48641"/>
    </physiologicalReaction>
</comment>
<evidence type="ECO:0000256" key="7">
    <source>
        <dbReference type="ARBA" id="ARBA00042026"/>
    </source>
</evidence>
<dbReference type="PANTHER" id="PTHR44229:SF4">
    <property type="entry name" value="15-HYDROXYPROSTAGLANDIN DEHYDROGENASE [NAD(+)]"/>
    <property type="match status" value="1"/>
</dbReference>
<evidence type="ECO:0000256" key="14">
    <source>
        <dbReference type="ARBA" id="ARBA00048170"/>
    </source>
</evidence>
<evidence type="ECO:0000313" key="22">
    <source>
        <dbReference type="EMBL" id="KFM57973.1"/>
    </source>
</evidence>
<evidence type="ECO:0000256" key="5">
    <source>
        <dbReference type="ARBA" id="ARBA00040276"/>
    </source>
</evidence>
<comment type="catalytic activity">
    <reaction evidence="10">
        <text>resolvin D1 + NAD(+) = 8-oxoresolvin D1 + NADH + H(+)</text>
        <dbReference type="Rhea" id="RHEA:50124"/>
        <dbReference type="ChEBI" id="CHEBI:15378"/>
        <dbReference type="ChEBI" id="CHEBI:57540"/>
        <dbReference type="ChEBI" id="CHEBI:57945"/>
        <dbReference type="ChEBI" id="CHEBI:132079"/>
        <dbReference type="ChEBI" id="CHEBI:132080"/>
    </reaction>
    <physiologicalReaction direction="left-to-right" evidence="10">
        <dbReference type="Rhea" id="RHEA:50125"/>
    </physiologicalReaction>
</comment>
<gene>
    <name evidence="22" type="ORF">X975_14638</name>
</gene>
<protein>
    <recommendedName>
        <fullName evidence="5">15-hydroxyprostaglandin dehydrogenase [NAD(+)]</fullName>
        <ecNumber evidence="3">1.1.1.141</ecNumber>
        <ecNumber evidence="4">1.1.1.232</ecNumber>
    </recommendedName>
    <alternativeName>
        <fullName evidence="7">Eicosanoid/docosanoid dehydrogenase [NAD(+)]</fullName>
    </alternativeName>
    <alternativeName>
        <fullName evidence="6">Prostaglandin dehydrogenase 1</fullName>
    </alternativeName>
</protein>
<comment type="catalytic activity">
    <reaction evidence="12">
        <text>15-oxo-(5S,6R)-dihydroxy-(7E,9E,11Z)-eicosatrienoate + NADH + H(+) = (5S,6R,15S)-trihydroxy-(7E,9E,11Z)-eicosatrienoate + NAD(+)</text>
        <dbReference type="Rhea" id="RHEA:41596"/>
        <dbReference type="ChEBI" id="CHEBI:15378"/>
        <dbReference type="ChEBI" id="CHEBI:57540"/>
        <dbReference type="ChEBI" id="CHEBI:57945"/>
        <dbReference type="ChEBI" id="CHEBI:78325"/>
        <dbReference type="ChEBI" id="CHEBI:78329"/>
    </reaction>
    <physiologicalReaction direction="left-to-right" evidence="12">
        <dbReference type="Rhea" id="RHEA:41597"/>
    </physiologicalReaction>
</comment>
<dbReference type="EMBL" id="KK112555">
    <property type="protein sequence ID" value="KFM57973.1"/>
    <property type="molecule type" value="Genomic_DNA"/>
</dbReference>
<evidence type="ECO:0000256" key="2">
    <source>
        <dbReference type="ARBA" id="ARBA00023002"/>
    </source>
</evidence>
<comment type="catalytic activity">
    <reaction evidence="17">
        <text>prostaglandin A1 + NAD(+) = 15-oxo-prostaglandin A1 + NADH + H(+)</text>
        <dbReference type="Rhea" id="RHEA:41263"/>
        <dbReference type="ChEBI" id="CHEBI:15378"/>
        <dbReference type="ChEBI" id="CHEBI:57398"/>
        <dbReference type="ChEBI" id="CHEBI:57540"/>
        <dbReference type="ChEBI" id="CHEBI:57945"/>
        <dbReference type="ChEBI" id="CHEBI:85072"/>
    </reaction>
    <physiologicalReaction direction="left-to-right" evidence="17">
        <dbReference type="Rhea" id="RHEA:41264"/>
    </physiologicalReaction>
</comment>
<comment type="catalytic activity">
    <reaction evidence="16">
        <text>lipoxin A4 + NAD(+) = 15-oxo-(5S,6R)-dihydroxy-(7E,9E,11Z,13E)-eicosatetraenoate + NADH + H(+)</text>
        <dbReference type="Rhea" id="RHEA:41572"/>
        <dbReference type="ChEBI" id="CHEBI:15378"/>
        <dbReference type="ChEBI" id="CHEBI:57540"/>
        <dbReference type="ChEBI" id="CHEBI:57945"/>
        <dbReference type="ChEBI" id="CHEBI:67026"/>
        <dbReference type="ChEBI" id="CHEBI:78311"/>
    </reaction>
    <physiologicalReaction direction="left-to-right" evidence="16">
        <dbReference type="Rhea" id="RHEA:41573"/>
    </physiologicalReaction>
</comment>
<comment type="catalytic activity">
    <reaction evidence="21">
        <text>resolvin E1 + NAD(+) = 18-oxo-resolvin E1 + NADH + H(+)</text>
        <dbReference type="Rhea" id="RHEA:49244"/>
        <dbReference type="ChEBI" id="CHEBI:15378"/>
        <dbReference type="ChEBI" id="CHEBI:57540"/>
        <dbReference type="ChEBI" id="CHEBI:57945"/>
        <dbReference type="ChEBI" id="CHEBI:91000"/>
        <dbReference type="ChEBI" id="CHEBI:91001"/>
    </reaction>
    <physiologicalReaction direction="left-to-right" evidence="21">
        <dbReference type="Rhea" id="RHEA:49245"/>
    </physiologicalReaction>
</comment>
<evidence type="ECO:0000256" key="6">
    <source>
        <dbReference type="ARBA" id="ARBA00041812"/>
    </source>
</evidence>
<evidence type="ECO:0000256" key="15">
    <source>
        <dbReference type="ARBA" id="ARBA00048393"/>
    </source>
</evidence>
<evidence type="ECO:0000256" key="10">
    <source>
        <dbReference type="ARBA" id="ARBA00047672"/>
    </source>
</evidence>
<name>A0A087SYN4_STEMI</name>
<evidence type="ECO:0000256" key="4">
    <source>
        <dbReference type="ARBA" id="ARBA00039060"/>
    </source>
</evidence>
<keyword evidence="2" id="KW-0560">Oxidoreductase</keyword>
<dbReference type="OrthoDB" id="6412739at2759"/>
<proteinExistence type="inferred from homology"/>
<dbReference type="Proteomes" id="UP000054359">
    <property type="component" value="Unassembled WGS sequence"/>
</dbReference>
<comment type="catalytic activity">
    <reaction evidence="18">
        <text>prostaglandin E2 + NAD(+) = 15-oxoprostaglandin E2 + NADH + H(+)</text>
        <dbReference type="Rhea" id="RHEA:11876"/>
        <dbReference type="ChEBI" id="CHEBI:15378"/>
        <dbReference type="ChEBI" id="CHEBI:57400"/>
        <dbReference type="ChEBI" id="CHEBI:57540"/>
        <dbReference type="ChEBI" id="CHEBI:57945"/>
        <dbReference type="ChEBI" id="CHEBI:606564"/>
        <dbReference type="EC" id="1.1.1.141"/>
    </reaction>
    <physiologicalReaction direction="left-to-right" evidence="18">
        <dbReference type="Rhea" id="RHEA:11877"/>
    </physiologicalReaction>
</comment>
<feature type="non-terminal residue" evidence="22">
    <location>
        <position position="125"/>
    </location>
</feature>
<comment type="catalytic activity">
    <reaction evidence="20">
        <text>(15S)-hydroxy-(5Z,8Z,11Z,13E)-eicosatetraenoate + NAD(+) = 15-oxo-(5Z,8Z,11Z,13E)-eicosatetraenoate + NADH + H(+)</text>
        <dbReference type="Rhea" id="RHEA:23260"/>
        <dbReference type="ChEBI" id="CHEBI:15378"/>
        <dbReference type="ChEBI" id="CHEBI:57409"/>
        <dbReference type="ChEBI" id="CHEBI:57410"/>
        <dbReference type="ChEBI" id="CHEBI:57540"/>
        <dbReference type="ChEBI" id="CHEBI:57945"/>
        <dbReference type="EC" id="1.1.1.232"/>
    </reaction>
    <physiologicalReaction direction="left-to-right" evidence="20">
        <dbReference type="Rhea" id="RHEA:23261"/>
    </physiologicalReaction>
</comment>
<dbReference type="STRING" id="407821.A0A087SYN4"/>
<evidence type="ECO:0000256" key="17">
    <source>
        <dbReference type="ARBA" id="ARBA00048611"/>
    </source>
</evidence>
<evidence type="ECO:0000256" key="18">
    <source>
        <dbReference type="ARBA" id="ARBA00048739"/>
    </source>
</evidence>
<evidence type="ECO:0000256" key="11">
    <source>
        <dbReference type="ARBA" id="ARBA00048008"/>
    </source>
</evidence>
<keyword evidence="23" id="KW-1185">Reference proteome</keyword>
<dbReference type="Gene3D" id="3.40.50.720">
    <property type="entry name" value="NAD(P)-binding Rossmann-like Domain"/>
    <property type="match status" value="1"/>
</dbReference>
<dbReference type="GO" id="GO:0005737">
    <property type="term" value="C:cytoplasm"/>
    <property type="evidence" value="ECO:0007669"/>
    <property type="project" value="TreeGrafter"/>
</dbReference>
<sequence length="125" mass="13774">MADSSVAIITGGAQGLGAAIAKALLKNGYKVCIADINEQTGQKLVAELVESFGQEKIFFALCDVTKESDYKKLFDLTLEKFKRIDVLINNAGIIAEKNPRKVLDINVDFFLFPLFLSMLLQSMLL</sequence>
<reference evidence="22 23" key="1">
    <citation type="submission" date="2013-11" db="EMBL/GenBank/DDBJ databases">
        <title>Genome sequencing of Stegodyphus mimosarum.</title>
        <authorList>
            <person name="Bechsgaard J."/>
        </authorList>
    </citation>
    <scope>NUCLEOTIDE SEQUENCE [LARGE SCALE GENOMIC DNA]</scope>
</reference>
<dbReference type="OMA" id="GHLDVFH"/>
<dbReference type="GO" id="GO:0047034">
    <property type="term" value="F:15-hydroxyicosatetraenoate dehydrogenase activity"/>
    <property type="evidence" value="ECO:0007669"/>
    <property type="project" value="UniProtKB-EC"/>
</dbReference>
<evidence type="ECO:0000256" key="19">
    <source>
        <dbReference type="ARBA" id="ARBA00048921"/>
    </source>
</evidence>